<feature type="compositionally biased region" description="Gly residues" evidence="1">
    <location>
        <begin position="113"/>
        <end position="122"/>
    </location>
</feature>
<evidence type="ECO:0000313" key="2">
    <source>
        <dbReference type="EnsemblPlants" id="OMERI01G05370.1"/>
    </source>
</evidence>
<keyword evidence="3" id="KW-1185">Reference proteome</keyword>
<organism evidence="2">
    <name type="scientific">Oryza meridionalis</name>
    <dbReference type="NCBI Taxonomy" id="40149"/>
    <lineage>
        <taxon>Eukaryota</taxon>
        <taxon>Viridiplantae</taxon>
        <taxon>Streptophyta</taxon>
        <taxon>Embryophyta</taxon>
        <taxon>Tracheophyta</taxon>
        <taxon>Spermatophyta</taxon>
        <taxon>Magnoliopsida</taxon>
        <taxon>Liliopsida</taxon>
        <taxon>Poales</taxon>
        <taxon>Poaceae</taxon>
        <taxon>BOP clade</taxon>
        <taxon>Oryzoideae</taxon>
        <taxon>Oryzeae</taxon>
        <taxon>Oryzinae</taxon>
        <taxon>Oryza</taxon>
    </lineage>
</organism>
<feature type="region of interest" description="Disordered" evidence="1">
    <location>
        <begin position="78"/>
        <end position="137"/>
    </location>
</feature>
<reference evidence="2" key="2">
    <citation type="submission" date="2018-05" db="EMBL/GenBank/DDBJ databases">
        <title>OmerRS3 (Oryza meridionalis Reference Sequence Version 3).</title>
        <authorList>
            <person name="Zhang J."/>
            <person name="Kudrna D."/>
            <person name="Lee S."/>
            <person name="Talag J."/>
            <person name="Welchert J."/>
            <person name="Wing R.A."/>
        </authorList>
    </citation>
    <scope>NUCLEOTIDE SEQUENCE [LARGE SCALE GENOMIC DNA]</scope>
    <source>
        <strain evidence="2">cv. OR44</strain>
    </source>
</reference>
<reference evidence="2" key="1">
    <citation type="submission" date="2015-04" db="UniProtKB">
        <authorList>
            <consortium name="EnsemblPlants"/>
        </authorList>
    </citation>
    <scope>IDENTIFICATION</scope>
</reference>
<proteinExistence type="predicted"/>
<feature type="compositionally biased region" description="Polar residues" evidence="1">
    <location>
        <begin position="79"/>
        <end position="88"/>
    </location>
</feature>
<dbReference type="Gramene" id="OMERI01G05370.1">
    <property type="protein sequence ID" value="OMERI01G05370.1"/>
    <property type="gene ID" value="OMERI01G05370"/>
</dbReference>
<accession>A0A0E0BY61</accession>
<sequence>MSQPKNQHCVFSYTTALFSLFLLFFLCSVSSSSPSLLFFFLRLVLLLSLDVNAVLPLPLSPAATTSLLAFSSCCRRRSPSTLPRQIQPQLELPLSTAGARRGDAGEGEEGGKGQEGNGGGGTAPTLPQHVATPLPSPVAAGSRWRAVVVTGSSPDLVGLPHPRGAGGRWIGCAGPVPPPMLSPGRRRHRSAGSSTTSPPLTPPHCRVPPVYSQQRGRGWKRKFVVREPCPRATRSSNV</sequence>
<evidence type="ECO:0000313" key="3">
    <source>
        <dbReference type="Proteomes" id="UP000008021"/>
    </source>
</evidence>
<feature type="compositionally biased region" description="Basic and acidic residues" evidence="1">
    <location>
        <begin position="100"/>
        <end position="112"/>
    </location>
</feature>
<dbReference type="HOGENOM" id="CLU_1167456_0_0_1"/>
<protein>
    <submittedName>
        <fullName evidence="2">Uncharacterized protein</fullName>
    </submittedName>
</protein>
<feature type="region of interest" description="Disordered" evidence="1">
    <location>
        <begin position="180"/>
        <end position="222"/>
    </location>
</feature>
<dbReference type="Proteomes" id="UP000008021">
    <property type="component" value="Chromosome 1"/>
</dbReference>
<name>A0A0E0BY61_9ORYZ</name>
<dbReference type="AlphaFoldDB" id="A0A0E0BY61"/>
<evidence type="ECO:0000256" key="1">
    <source>
        <dbReference type="SAM" id="MobiDB-lite"/>
    </source>
</evidence>
<dbReference type="EnsemblPlants" id="OMERI01G05370.1">
    <property type="protein sequence ID" value="OMERI01G05370.1"/>
    <property type="gene ID" value="OMERI01G05370"/>
</dbReference>